<evidence type="ECO:0000256" key="2">
    <source>
        <dbReference type="ARBA" id="ARBA00022475"/>
    </source>
</evidence>
<dbReference type="GO" id="GO:0005886">
    <property type="term" value="C:plasma membrane"/>
    <property type="evidence" value="ECO:0007669"/>
    <property type="project" value="UniProtKB-SubCell"/>
</dbReference>
<feature type="transmembrane region" description="Helical" evidence="6">
    <location>
        <begin position="135"/>
        <end position="152"/>
    </location>
</feature>
<feature type="transmembrane region" description="Helical" evidence="6">
    <location>
        <begin position="164"/>
        <end position="183"/>
    </location>
</feature>
<organism evidence="8">
    <name type="scientific">marine sediment metagenome</name>
    <dbReference type="NCBI Taxonomy" id="412755"/>
    <lineage>
        <taxon>unclassified sequences</taxon>
        <taxon>metagenomes</taxon>
        <taxon>ecological metagenomes</taxon>
    </lineage>
</organism>
<feature type="transmembrane region" description="Helical" evidence="6">
    <location>
        <begin position="63"/>
        <end position="80"/>
    </location>
</feature>
<dbReference type="InterPro" id="IPR052159">
    <property type="entry name" value="Competence_DNA_uptake"/>
</dbReference>
<feature type="transmembrane region" description="Helical" evidence="6">
    <location>
        <begin position="189"/>
        <end position="210"/>
    </location>
</feature>
<comment type="subcellular location">
    <subcellularLocation>
        <location evidence="1">Cell membrane</location>
        <topology evidence="1">Multi-pass membrane protein</topology>
    </subcellularLocation>
</comment>
<keyword evidence="4 6" id="KW-1133">Transmembrane helix</keyword>
<keyword evidence="2" id="KW-1003">Cell membrane</keyword>
<dbReference type="NCBIfam" id="TIGR00360">
    <property type="entry name" value="ComEC_N-term"/>
    <property type="match status" value="1"/>
</dbReference>
<accession>A0A0F9LFV5</accession>
<protein>
    <recommendedName>
        <fullName evidence="7">ComEC/Rec2-related protein domain-containing protein</fullName>
    </recommendedName>
</protein>
<dbReference type="EMBL" id="LAZR01011160">
    <property type="protein sequence ID" value="KKM63105.1"/>
    <property type="molecule type" value="Genomic_DNA"/>
</dbReference>
<feature type="transmembrane region" description="Helical" evidence="6">
    <location>
        <begin position="110"/>
        <end position="129"/>
    </location>
</feature>
<feature type="transmembrane region" description="Helical" evidence="6">
    <location>
        <begin position="37"/>
        <end position="56"/>
    </location>
</feature>
<feature type="transmembrane region" description="Helical" evidence="6">
    <location>
        <begin position="257"/>
        <end position="277"/>
    </location>
</feature>
<proteinExistence type="predicted"/>
<name>A0A0F9LFV5_9ZZZZ</name>
<sequence>TLPEPHSSVLKGIILGDKESLPSEVQESFLRTGTGHILVVSGLHVGLILLLLLILFRVLPLPSRLAFFIAMPILCYYALLTGLRPPVIRATLMVVIGLTSLTIGRDTPLLAILSLTCLIILLLNPLALFSTSFQLSFLAVAGIVYFTPYLEIKLKRLPRWLKRPLAISLSAQLFILPLLAFYFNRLPLIGVIVNLIVTPFITIVLALGLLSVTLGMVSLASAQWVAYSNWLAIRGLLRITDFFSFSESPALSNLVCPSLGSFPFWILLVYYPVLISVPHYKKLLWRKHQAKLTSGLFILLLFLLLG</sequence>
<keyword evidence="5 6" id="KW-0472">Membrane</keyword>
<gene>
    <name evidence="8" type="ORF">LCGC14_1514790</name>
</gene>
<evidence type="ECO:0000256" key="1">
    <source>
        <dbReference type="ARBA" id="ARBA00004651"/>
    </source>
</evidence>
<dbReference type="InterPro" id="IPR004477">
    <property type="entry name" value="ComEC_N"/>
</dbReference>
<dbReference type="Pfam" id="PF03772">
    <property type="entry name" value="Competence"/>
    <property type="match status" value="1"/>
</dbReference>
<reference evidence="8" key="1">
    <citation type="journal article" date="2015" name="Nature">
        <title>Complex archaea that bridge the gap between prokaryotes and eukaryotes.</title>
        <authorList>
            <person name="Spang A."/>
            <person name="Saw J.H."/>
            <person name="Jorgensen S.L."/>
            <person name="Zaremba-Niedzwiedzka K."/>
            <person name="Martijn J."/>
            <person name="Lind A.E."/>
            <person name="van Eijk R."/>
            <person name="Schleper C."/>
            <person name="Guy L."/>
            <person name="Ettema T.J."/>
        </authorList>
    </citation>
    <scope>NUCLEOTIDE SEQUENCE</scope>
</reference>
<evidence type="ECO:0000256" key="6">
    <source>
        <dbReference type="SAM" id="Phobius"/>
    </source>
</evidence>
<comment type="caution">
    <text evidence="8">The sequence shown here is derived from an EMBL/GenBank/DDBJ whole genome shotgun (WGS) entry which is preliminary data.</text>
</comment>
<dbReference type="AlphaFoldDB" id="A0A0F9LFV5"/>
<feature type="non-terminal residue" evidence="8">
    <location>
        <position position="1"/>
    </location>
</feature>
<evidence type="ECO:0000256" key="5">
    <source>
        <dbReference type="ARBA" id="ARBA00023136"/>
    </source>
</evidence>
<feature type="domain" description="ComEC/Rec2-related protein" evidence="7">
    <location>
        <begin position="13"/>
        <end position="275"/>
    </location>
</feature>
<dbReference type="PANTHER" id="PTHR30619:SF1">
    <property type="entry name" value="RECOMBINATION PROTEIN 2"/>
    <property type="match status" value="1"/>
</dbReference>
<evidence type="ECO:0000313" key="8">
    <source>
        <dbReference type="EMBL" id="KKM63105.1"/>
    </source>
</evidence>
<evidence type="ECO:0000256" key="4">
    <source>
        <dbReference type="ARBA" id="ARBA00022989"/>
    </source>
</evidence>
<evidence type="ECO:0000256" key="3">
    <source>
        <dbReference type="ARBA" id="ARBA00022692"/>
    </source>
</evidence>
<keyword evidence="3 6" id="KW-0812">Transmembrane</keyword>
<evidence type="ECO:0000259" key="7">
    <source>
        <dbReference type="Pfam" id="PF03772"/>
    </source>
</evidence>
<dbReference type="PANTHER" id="PTHR30619">
    <property type="entry name" value="DNA INTERNALIZATION/COMPETENCE PROTEIN COMEC/REC2"/>
    <property type="match status" value="1"/>
</dbReference>